<protein>
    <recommendedName>
        <fullName evidence="3">Restriction endonuclease domain-containing protein</fullName>
    </recommendedName>
</protein>
<gene>
    <name evidence="1" type="ORF">Ae201684_012432</name>
</gene>
<dbReference type="VEuPathDB" id="FungiDB:AeMF1_018324"/>
<evidence type="ECO:0000313" key="2">
    <source>
        <dbReference type="Proteomes" id="UP000481153"/>
    </source>
</evidence>
<accession>A0A6G0WRE2</accession>
<proteinExistence type="predicted"/>
<evidence type="ECO:0000313" key="1">
    <source>
        <dbReference type="EMBL" id="KAF0730034.1"/>
    </source>
</evidence>
<dbReference type="AlphaFoldDB" id="A0A6G0WRE2"/>
<comment type="caution">
    <text evidence="1">The sequence shown here is derived from an EMBL/GenBank/DDBJ whole genome shotgun (WGS) entry which is preliminary data.</text>
</comment>
<dbReference type="EMBL" id="VJMJ01000157">
    <property type="protein sequence ID" value="KAF0730034.1"/>
    <property type="molecule type" value="Genomic_DNA"/>
</dbReference>
<organism evidence="1 2">
    <name type="scientific">Aphanomyces euteiches</name>
    <dbReference type="NCBI Taxonomy" id="100861"/>
    <lineage>
        <taxon>Eukaryota</taxon>
        <taxon>Sar</taxon>
        <taxon>Stramenopiles</taxon>
        <taxon>Oomycota</taxon>
        <taxon>Saprolegniomycetes</taxon>
        <taxon>Saprolegniales</taxon>
        <taxon>Verrucalvaceae</taxon>
        <taxon>Aphanomyces</taxon>
    </lineage>
</organism>
<name>A0A6G0WRE2_9STRA</name>
<sequence length="260" mass="28670">MMDDPILNAPTVDEYGDPSWGPVVLCHCITWKEFERLLKHNEGRIRRWAFEPLEDGTDNGQVVIYSLPTETHERTAHRVYRSIMRQICRAGNDHDLDDSLFCGSPTCTIGDLGQEADLALTPVGLSVGGPILQSSRGFAFPNVVVEIAYKNDSLPRLRAKLARWMSDETSVQVAIGIKIFPTSLNRTAILRLRGPPAQVTHVAFGAPRPGPLQIVFPLALVYTGVNLPASLAGAADAEISIDLIQLRTWIDRFVEEEEAG</sequence>
<reference evidence="1 2" key="1">
    <citation type="submission" date="2019-07" db="EMBL/GenBank/DDBJ databases">
        <title>Genomics analysis of Aphanomyces spp. identifies a new class of oomycete effector associated with host adaptation.</title>
        <authorList>
            <person name="Gaulin E."/>
        </authorList>
    </citation>
    <scope>NUCLEOTIDE SEQUENCE [LARGE SCALE GENOMIC DNA]</scope>
    <source>
        <strain evidence="1 2">ATCC 201684</strain>
    </source>
</reference>
<evidence type="ECO:0008006" key="3">
    <source>
        <dbReference type="Google" id="ProtNLM"/>
    </source>
</evidence>
<dbReference type="Proteomes" id="UP000481153">
    <property type="component" value="Unassembled WGS sequence"/>
</dbReference>
<keyword evidence="2" id="KW-1185">Reference proteome</keyword>